<keyword evidence="1" id="KW-0723">Serine/threonine-protein kinase</keyword>
<dbReference type="InterPro" id="IPR003594">
    <property type="entry name" value="HATPase_dom"/>
</dbReference>
<dbReference type="Proteomes" id="UP001422759">
    <property type="component" value="Unassembled WGS sequence"/>
</dbReference>
<dbReference type="EMBL" id="BAAANT010000042">
    <property type="protein sequence ID" value="GAA2154618.1"/>
    <property type="molecule type" value="Genomic_DNA"/>
</dbReference>
<keyword evidence="1" id="KW-0808">Transferase</keyword>
<reference evidence="4" key="1">
    <citation type="journal article" date="2019" name="Int. J. Syst. Evol. Microbiol.">
        <title>The Global Catalogue of Microorganisms (GCM) 10K type strain sequencing project: providing services to taxonomists for standard genome sequencing and annotation.</title>
        <authorList>
            <consortium name="The Broad Institute Genomics Platform"/>
            <consortium name="The Broad Institute Genome Sequencing Center for Infectious Disease"/>
            <person name="Wu L."/>
            <person name="Ma J."/>
        </authorList>
    </citation>
    <scope>NUCLEOTIDE SEQUENCE [LARGE SCALE GENOMIC DNA]</scope>
    <source>
        <strain evidence="4">JCM 14560</strain>
    </source>
</reference>
<dbReference type="PANTHER" id="PTHR35526:SF3">
    <property type="entry name" value="ANTI-SIGMA-F FACTOR RSBW"/>
    <property type="match status" value="1"/>
</dbReference>
<evidence type="ECO:0000256" key="1">
    <source>
        <dbReference type="ARBA" id="ARBA00022527"/>
    </source>
</evidence>
<dbReference type="InterPro" id="IPR050267">
    <property type="entry name" value="Anti-sigma-factor_SerPK"/>
</dbReference>
<sequence length="164" mass="17197">MRTEWLPEGGAGVITSKGASGGVTLPKGVEVACERVHRLPCHRRSAGVARLLLREFLAGLEGGELYVDVGELLLSELVTNAVEHACVSPSIAVQFGVAVGRLRIEVHDASCERPEVRPLRDGDDESGRGLPLVQSLAVAWGCCPRPGGAGKFVWAHVGPAEGAS</sequence>
<dbReference type="SUPFAM" id="SSF55874">
    <property type="entry name" value="ATPase domain of HSP90 chaperone/DNA topoisomerase II/histidine kinase"/>
    <property type="match status" value="1"/>
</dbReference>
<keyword evidence="1" id="KW-0418">Kinase</keyword>
<name>A0ABP5M0V0_9ACTN</name>
<dbReference type="PANTHER" id="PTHR35526">
    <property type="entry name" value="ANTI-SIGMA-F FACTOR RSBW-RELATED"/>
    <property type="match status" value="1"/>
</dbReference>
<protein>
    <recommendedName>
        <fullName evidence="2">Histidine kinase/HSP90-like ATPase domain-containing protein</fullName>
    </recommendedName>
</protein>
<proteinExistence type="predicted"/>
<accession>A0ABP5M0V0</accession>
<dbReference type="CDD" id="cd16936">
    <property type="entry name" value="HATPase_RsbW-like"/>
    <property type="match status" value="1"/>
</dbReference>
<keyword evidence="4" id="KW-1185">Reference proteome</keyword>
<organism evidence="3 4">
    <name type="scientific">Kitasatospora kazusensis</name>
    <dbReference type="NCBI Taxonomy" id="407974"/>
    <lineage>
        <taxon>Bacteria</taxon>
        <taxon>Bacillati</taxon>
        <taxon>Actinomycetota</taxon>
        <taxon>Actinomycetes</taxon>
        <taxon>Kitasatosporales</taxon>
        <taxon>Streptomycetaceae</taxon>
        <taxon>Kitasatospora</taxon>
    </lineage>
</organism>
<dbReference type="Gene3D" id="3.30.565.10">
    <property type="entry name" value="Histidine kinase-like ATPase, C-terminal domain"/>
    <property type="match status" value="1"/>
</dbReference>
<dbReference type="InterPro" id="IPR036890">
    <property type="entry name" value="HATPase_C_sf"/>
</dbReference>
<feature type="domain" description="Histidine kinase/HSP90-like ATPase" evidence="2">
    <location>
        <begin position="47"/>
        <end position="137"/>
    </location>
</feature>
<evidence type="ECO:0000313" key="3">
    <source>
        <dbReference type="EMBL" id="GAA2154618.1"/>
    </source>
</evidence>
<gene>
    <name evidence="3" type="ORF">GCM10009760_53700</name>
</gene>
<evidence type="ECO:0000259" key="2">
    <source>
        <dbReference type="Pfam" id="PF13581"/>
    </source>
</evidence>
<dbReference type="Pfam" id="PF13581">
    <property type="entry name" value="HATPase_c_2"/>
    <property type="match status" value="1"/>
</dbReference>
<evidence type="ECO:0000313" key="4">
    <source>
        <dbReference type="Proteomes" id="UP001422759"/>
    </source>
</evidence>
<comment type="caution">
    <text evidence="3">The sequence shown here is derived from an EMBL/GenBank/DDBJ whole genome shotgun (WGS) entry which is preliminary data.</text>
</comment>